<dbReference type="InterPro" id="IPR018004">
    <property type="entry name" value="KilA/APSES_HTH"/>
</dbReference>
<keyword evidence="4" id="KW-1185">Reference proteome</keyword>
<feature type="coiled-coil region" evidence="1">
    <location>
        <begin position="144"/>
        <end position="171"/>
    </location>
</feature>
<name>A0ABP1GY70_9EUKA</name>
<evidence type="ECO:0000259" key="2">
    <source>
        <dbReference type="PROSITE" id="PS51301"/>
    </source>
</evidence>
<dbReference type="InterPro" id="IPR017880">
    <property type="entry name" value="KilA_N"/>
</dbReference>
<reference evidence="3 4" key="1">
    <citation type="submission" date="2024-07" db="EMBL/GenBank/DDBJ databases">
        <authorList>
            <person name="Akdeniz Z."/>
        </authorList>
    </citation>
    <scope>NUCLEOTIDE SEQUENCE [LARGE SCALE GENOMIC DNA]</scope>
</reference>
<accession>A0ABP1GY70</accession>
<feature type="domain" description="KilA-N" evidence="2">
    <location>
        <begin position="18"/>
        <end position="128"/>
    </location>
</feature>
<dbReference type="PROSITE" id="PS51301">
    <property type="entry name" value="KILA_N"/>
    <property type="match status" value="1"/>
</dbReference>
<evidence type="ECO:0000313" key="4">
    <source>
        <dbReference type="Proteomes" id="UP001642409"/>
    </source>
</evidence>
<gene>
    <name evidence="3" type="ORF">HINF_LOCUS5689</name>
</gene>
<dbReference type="Pfam" id="PF04383">
    <property type="entry name" value="KilA-N"/>
    <property type="match status" value="1"/>
</dbReference>
<dbReference type="EMBL" id="CAXDID020000011">
    <property type="protein sequence ID" value="CAL5979542.1"/>
    <property type="molecule type" value="Genomic_DNA"/>
</dbReference>
<sequence>MQNAINFSNTKIEDINEIIAIAQHGDLKLVYNKQDNFICCSALISQLNQSAKMNNFINLKSTKEIIVCSSDFGSTQQIDLIYNISRTELLTFKGQYSGYYIHQDLFPLFISWLCPSKFIQYSRLLNLILQNITIESQIQTKDSEINLQTIIDKLQIENQELKQKLNKQDQIIDDKIKVDNMKQQIIETKASINISEEIRIFEKGRPLFNSKGLPILDEKGKQKTDMLLYLSAVKSNNRNNGGMKPIKVIEDIANSKDLLVEVKRKANLNSTKRLKYMDGNWCYLTLDHLLDLIQDCKSYYMDIRTENKIQKQK</sequence>
<organism evidence="3 4">
    <name type="scientific">Hexamita inflata</name>
    <dbReference type="NCBI Taxonomy" id="28002"/>
    <lineage>
        <taxon>Eukaryota</taxon>
        <taxon>Metamonada</taxon>
        <taxon>Diplomonadida</taxon>
        <taxon>Hexamitidae</taxon>
        <taxon>Hexamitinae</taxon>
        <taxon>Hexamita</taxon>
    </lineage>
</organism>
<evidence type="ECO:0000313" key="3">
    <source>
        <dbReference type="EMBL" id="CAL5979542.1"/>
    </source>
</evidence>
<proteinExistence type="predicted"/>
<keyword evidence="1" id="KW-0175">Coiled coil</keyword>
<evidence type="ECO:0000256" key="1">
    <source>
        <dbReference type="SAM" id="Coils"/>
    </source>
</evidence>
<comment type="caution">
    <text evidence="3">The sequence shown here is derived from an EMBL/GenBank/DDBJ whole genome shotgun (WGS) entry which is preliminary data.</text>
</comment>
<dbReference type="Proteomes" id="UP001642409">
    <property type="component" value="Unassembled WGS sequence"/>
</dbReference>
<protein>
    <recommendedName>
        <fullName evidence="2">KilA-N domain-containing protein</fullName>
    </recommendedName>
</protein>